<feature type="transmembrane region" description="Helical" evidence="8">
    <location>
        <begin position="201"/>
        <end position="218"/>
    </location>
</feature>
<gene>
    <name evidence="10" type="ordered locus">PAB0056</name>
</gene>
<evidence type="ECO:0000256" key="2">
    <source>
        <dbReference type="ARBA" id="ARBA00022475"/>
    </source>
</evidence>
<dbReference type="AlphaFoldDB" id="Q9V2H8"/>
<sequence length="456" mass="52345">MKAKIEVLVFLGALILGILSLPPENSLTYDGALYIDIARNLAKDLGNFTYQGIYMMYRPPLYPYTLSIPYRLVDSHHLIIARLVSVISFSLTAIIVYILGFKLFNSQLKGVIASLFYMLNPLAFTMASRELVHSEFTLFYALALYLLYTGKIEKNRVKIYLAFISSGLAVLTRYTGLSIILVIFAYLWLTEDWRWVKRKEYIIGFLLFILTLIPWLYMGHLHYGGALRPFKIASRVVTLDKPVSAFDYLKMILKDIGYVLPGLAFLGFLRLKKDEKGWLMLSWLLIGGMGILSVTHKETRFITFLSPVIALLATEGINLIEDSLPIPNTKKKGIIALVISFLLLIPIGIRAKNLRDSWSTIGIQEMEVLRYVSMNYGGEKIIVPPRLYTMAGYWYPDAKIDMILNREDIKEKLSSGYYDVVICRNIDNLELSDDYQLIKEFYGRFKIYVNRKMLKK</sequence>
<dbReference type="GO" id="GO:0005886">
    <property type="term" value="C:plasma membrane"/>
    <property type="evidence" value="ECO:0007669"/>
    <property type="project" value="UniProtKB-SubCell"/>
</dbReference>
<keyword evidence="6 8" id="KW-1133">Transmembrane helix</keyword>
<dbReference type="Proteomes" id="UP000009139">
    <property type="component" value="Chromosome"/>
</dbReference>
<evidence type="ECO:0000256" key="6">
    <source>
        <dbReference type="ARBA" id="ARBA00022989"/>
    </source>
</evidence>
<dbReference type="PATRIC" id="fig|272844.11.peg.109"/>
<protein>
    <submittedName>
        <fullName evidence="10">Glycosyl transferase, family 39</fullName>
    </submittedName>
</protein>
<evidence type="ECO:0000256" key="7">
    <source>
        <dbReference type="ARBA" id="ARBA00023136"/>
    </source>
</evidence>
<evidence type="ECO:0000259" key="9">
    <source>
        <dbReference type="Pfam" id="PF13231"/>
    </source>
</evidence>
<dbReference type="HOGENOM" id="CLU_609197_0_0_2"/>
<dbReference type="EMBL" id="HE613800">
    <property type="protein sequence ID" value="CCE69472.1"/>
    <property type="molecule type" value="Genomic_DNA"/>
</dbReference>
<evidence type="ECO:0000256" key="3">
    <source>
        <dbReference type="ARBA" id="ARBA00022676"/>
    </source>
</evidence>
<feature type="transmembrane region" description="Helical" evidence="8">
    <location>
        <begin position="160"/>
        <end position="189"/>
    </location>
</feature>
<keyword evidence="12" id="KW-1185">Reference proteome</keyword>
<dbReference type="GO" id="GO:0008610">
    <property type="term" value="P:lipid biosynthetic process"/>
    <property type="evidence" value="ECO:0007669"/>
    <property type="project" value="UniProtKB-ARBA"/>
</dbReference>
<dbReference type="GO" id="GO:0016763">
    <property type="term" value="F:pentosyltransferase activity"/>
    <property type="evidence" value="ECO:0007669"/>
    <property type="project" value="TreeGrafter"/>
</dbReference>
<reference evidence="10" key="2">
    <citation type="journal article" date="2000" name="J. Mol. Biol.">
        <title>Archaeal homologs of eukaryotic methylation guide small nucleolar RNAs: lessons from the Pyrococcus genomes.</title>
        <authorList>
            <person name="Gaspin C."/>
            <person name="Cavaille J."/>
            <person name="Erauso G."/>
        </authorList>
    </citation>
    <scope>NUCLEOTIDE SEQUENCE</scope>
    <source>
        <strain evidence="10">Orsay</strain>
    </source>
</reference>
<evidence type="ECO:0000313" key="10">
    <source>
        <dbReference type="EMBL" id="CAB49020.1"/>
    </source>
</evidence>
<keyword evidence="4 10" id="KW-0808">Transferase</keyword>
<keyword evidence="5 8" id="KW-0812">Transmembrane</keyword>
<keyword evidence="2" id="KW-1003">Cell membrane</keyword>
<organism evidence="10 12">
    <name type="scientific">Pyrococcus abyssi (strain GE5 / Orsay)</name>
    <dbReference type="NCBI Taxonomy" id="272844"/>
    <lineage>
        <taxon>Archaea</taxon>
        <taxon>Methanobacteriati</taxon>
        <taxon>Methanobacteriota</taxon>
        <taxon>Thermococci</taxon>
        <taxon>Thermococcales</taxon>
        <taxon>Thermococcaceae</taxon>
        <taxon>Pyrococcus</taxon>
    </lineage>
</organism>
<dbReference type="PANTHER" id="PTHR33908:SF11">
    <property type="entry name" value="MEMBRANE PROTEIN"/>
    <property type="match status" value="1"/>
</dbReference>
<comment type="subcellular location">
    <subcellularLocation>
        <location evidence="1">Cell membrane</location>
        <topology evidence="1">Multi-pass membrane protein</topology>
    </subcellularLocation>
</comment>
<dbReference type="InterPro" id="IPR050297">
    <property type="entry name" value="LipidA_mod_glycosyltrf_83"/>
</dbReference>
<proteinExistence type="predicted"/>
<reference evidence="10" key="1">
    <citation type="submission" date="1999-07" db="EMBL/GenBank/DDBJ databases">
        <authorList>
            <person name="Genoscope"/>
        </authorList>
    </citation>
    <scope>NUCLEOTIDE SEQUENCE</scope>
    <source>
        <strain evidence="10">Orsay</strain>
    </source>
</reference>
<dbReference type="PANTHER" id="PTHR33908">
    <property type="entry name" value="MANNOSYLTRANSFERASE YKCB-RELATED"/>
    <property type="match status" value="1"/>
</dbReference>
<evidence type="ECO:0000313" key="12">
    <source>
        <dbReference type="Proteomes" id="UP000000810"/>
    </source>
</evidence>
<dbReference type="Pfam" id="PF13231">
    <property type="entry name" value="PMT_2"/>
    <property type="match status" value="1"/>
</dbReference>
<keyword evidence="3" id="KW-0328">Glycosyltransferase</keyword>
<dbReference type="STRING" id="272844.PAB0056"/>
<feature type="domain" description="Glycosyltransferase RgtA/B/C/D-like" evidence="9">
    <location>
        <begin position="58"/>
        <end position="217"/>
    </location>
</feature>
<feature type="transmembrane region" description="Helical" evidence="8">
    <location>
        <begin position="332"/>
        <end position="349"/>
    </location>
</feature>
<dbReference type="OrthoDB" id="98609at2157"/>
<evidence type="ECO:0000256" key="8">
    <source>
        <dbReference type="SAM" id="Phobius"/>
    </source>
</evidence>
<evidence type="ECO:0000256" key="5">
    <source>
        <dbReference type="ARBA" id="ARBA00022692"/>
    </source>
</evidence>
<dbReference type="EMBL" id="AJ248283">
    <property type="protein sequence ID" value="CAB49020.1"/>
    <property type="molecule type" value="Genomic_DNA"/>
</dbReference>
<dbReference type="KEGG" id="pab:PAB0056"/>
<keyword evidence="7 8" id="KW-0472">Membrane</keyword>
<dbReference type="eggNOG" id="arCOG00566">
    <property type="taxonomic scope" value="Archaea"/>
</dbReference>
<dbReference type="PIR" id="E75196">
    <property type="entry name" value="E75196"/>
</dbReference>
<feature type="transmembrane region" description="Helical" evidence="8">
    <location>
        <begin position="79"/>
        <end position="101"/>
    </location>
</feature>
<name>Q9V2H8_PYRAB</name>
<dbReference type="Proteomes" id="UP000000810">
    <property type="component" value="Chromosome"/>
</dbReference>
<dbReference type="RefSeq" id="WP_010867220.1">
    <property type="nucleotide sequence ID" value="NC_000868.1"/>
</dbReference>
<evidence type="ECO:0000313" key="13">
    <source>
        <dbReference type="Proteomes" id="UP000009139"/>
    </source>
</evidence>
<feature type="transmembrane region" description="Helical" evidence="8">
    <location>
        <begin position="277"/>
        <end position="294"/>
    </location>
</feature>
<dbReference type="InterPro" id="IPR038731">
    <property type="entry name" value="RgtA/B/C-like"/>
</dbReference>
<reference evidence="10 12" key="4">
    <citation type="journal article" date="2003" name="Mol. Microbiol.">
        <title>An integrated analysis of the genome of the hyperthermophilic archaeon Pyrococcus abyssi.</title>
        <authorList>
            <person name="Cohen G."/>
            <person name="Barbe V."/>
            <person name="Flament D."/>
            <person name="Galperin M."/>
            <person name="Heilig R."/>
            <person name="Ripp R."/>
            <person name="Lecompte O."/>
            <person name="Prieur D."/>
            <person name="Poch O."/>
            <person name="Quellerou J."/>
            <person name="Thierry J.C."/>
            <person name="Van der Oost J."/>
            <person name="Weissenbach J."/>
            <person name="Zivanovic Y."/>
            <person name="Forterre P."/>
        </authorList>
    </citation>
    <scope>NUCLEOTIDE SEQUENCE [LARGE SCALE GENOMIC DNA]</scope>
    <source>
        <strain evidence="12">GE5 / Orsay</strain>
        <strain evidence="10">Orsay</strain>
    </source>
</reference>
<evidence type="ECO:0000256" key="4">
    <source>
        <dbReference type="ARBA" id="ARBA00022679"/>
    </source>
</evidence>
<accession>Q9V2H8</accession>
<evidence type="ECO:0000313" key="11">
    <source>
        <dbReference type="EMBL" id="CCE69472.1"/>
    </source>
</evidence>
<reference evidence="10" key="3">
    <citation type="journal article" date="2001" name="Genome Res.">
        <title>Genome evolution at the genus level: comparison of three complete genomes of hyperthermophilic archaea.</title>
        <authorList>
            <person name="Lecompte O."/>
            <person name="Ripp R."/>
            <person name="Puzos-Barbe V."/>
            <person name="Duprat S."/>
            <person name="Heilig R."/>
            <person name="Dietrich J."/>
            <person name="Thierry J.C."/>
            <person name="Poch O."/>
        </authorList>
    </citation>
    <scope>NUCLEOTIDE SEQUENCE</scope>
    <source>
        <strain evidence="10">Orsay</strain>
    </source>
</reference>
<evidence type="ECO:0000256" key="1">
    <source>
        <dbReference type="ARBA" id="ARBA00004651"/>
    </source>
</evidence>
<reference evidence="11 13" key="5">
    <citation type="journal article" date="2012" name="Curr. Microbiol.">
        <title>Re-annotation of two hyperthermophilic archaea Pyrococcus abyssi GE5 and Pyrococcus furiosus DSM 3638.</title>
        <authorList>
            <person name="Gao J."/>
            <person name="Wang J."/>
        </authorList>
    </citation>
    <scope>GENOME REANNOTATION</scope>
    <source>
        <strain evidence="11">GE5</strain>
        <strain evidence="13">GE5 / Orsay</strain>
    </source>
</reference>
<feature type="transmembrane region" description="Helical" evidence="8">
    <location>
        <begin position="301"/>
        <end position="320"/>
    </location>
</feature>
<feature type="transmembrane region" description="Helical" evidence="8">
    <location>
        <begin position="131"/>
        <end position="148"/>
    </location>
</feature>